<dbReference type="EMBL" id="JELX01004615">
    <property type="protein sequence ID" value="KYF46673.1"/>
    <property type="molecule type" value="Genomic_DNA"/>
</dbReference>
<evidence type="ECO:0000259" key="1">
    <source>
        <dbReference type="Pfam" id="PF13304"/>
    </source>
</evidence>
<proteinExistence type="predicted"/>
<accession>A0A150NY57</accession>
<dbReference type="AlphaFoldDB" id="A0A150NY57"/>
<dbReference type="SUPFAM" id="SSF52540">
    <property type="entry name" value="P-loop containing nucleoside triphosphate hydrolases"/>
    <property type="match status" value="1"/>
</dbReference>
<dbReference type="GO" id="GO:0006302">
    <property type="term" value="P:double-strand break repair"/>
    <property type="evidence" value="ECO:0007669"/>
    <property type="project" value="TreeGrafter"/>
</dbReference>
<reference evidence="2 3" key="1">
    <citation type="submission" date="2014-02" db="EMBL/GenBank/DDBJ databases">
        <title>The small core and large imbalanced accessory genome model reveals a collaborative survival strategy of Sorangium cellulosum strains in nature.</title>
        <authorList>
            <person name="Han K."/>
            <person name="Peng R."/>
            <person name="Blom J."/>
            <person name="Li Y.-Z."/>
        </authorList>
    </citation>
    <scope>NUCLEOTIDE SEQUENCE [LARGE SCALE GENOMIC DNA]</scope>
    <source>
        <strain evidence="2 3">So0157-18</strain>
    </source>
</reference>
<dbReference type="Proteomes" id="UP000075604">
    <property type="component" value="Unassembled WGS sequence"/>
</dbReference>
<dbReference type="InterPro" id="IPR014555">
    <property type="entry name" value="RecF-like"/>
</dbReference>
<dbReference type="PANTHER" id="PTHR32182">
    <property type="entry name" value="DNA REPLICATION AND REPAIR PROTEIN RECF"/>
    <property type="match status" value="1"/>
</dbReference>
<protein>
    <recommendedName>
        <fullName evidence="1">ATPase AAA-type core domain-containing protein</fullName>
    </recommendedName>
</protein>
<dbReference type="GO" id="GO:0016887">
    <property type="term" value="F:ATP hydrolysis activity"/>
    <property type="evidence" value="ECO:0007669"/>
    <property type="project" value="InterPro"/>
</dbReference>
<dbReference type="GO" id="GO:0005524">
    <property type="term" value="F:ATP binding"/>
    <property type="evidence" value="ECO:0007669"/>
    <property type="project" value="InterPro"/>
</dbReference>
<evidence type="ECO:0000313" key="3">
    <source>
        <dbReference type="Proteomes" id="UP000075604"/>
    </source>
</evidence>
<dbReference type="PIRSF" id="PIRSF029347">
    <property type="entry name" value="RecF"/>
    <property type="match status" value="1"/>
</dbReference>
<dbReference type="Gene3D" id="3.40.50.300">
    <property type="entry name" value="P-loop containing nucleotide triphosphate hydrolases"/>
    <property type="match status" value="2"/>
</dbReference>
<name>A0A150NY57_SORCE</name>
<dbReference type="Pfam" id="PF13304">
    <property type="entry name" value="AAA_21"/>
    <property type="match status" value="1"/>
</dbReference>
<dbReference type="InterPro" id="IPR003959">
    <property type="entry name" value="ATPase_AAA_core"/>
</dbReference>
<gene>
    <name evidence="2" type="ORF">BE04_01240</name>
</gene>
<feature type="domain" description="ATPase AAA-type core" evidence="1">
    <location>
        <begin position="26"/>
        <end position="326"/>
    </location>
</feature>
<evidence type="ECO:0000313" key="2">
    <source>
        <dbReference type="EMBL" id="KYF46673.1"/>
    </source>
</evidence>
<dbReference type="InterPro" id="IPR027417">
    <property type="entry name" value="P-loop_NTPase"/>
</dbReference>
<dbReference type="GO" id="GO:0000731">
    <property type="term" value="P:DNA synthesis involved in DNA repair"/>
    <property type="evidence" value="ECO:0007669"/>
    <property type="project" value="TreeGrafter"/>
</dbReference>
<dbReference type="PANTHER" id="PTHR32182:SF22">
    <property type="entry name" value="ATP-DEPENDENT ENDONUCLEASE, OLD FAMILY-RELATED"/>
    <property type="match status" value="1"/>
</dbReference>
<comment type="caution">
    <text evidence="2">The sequence shown here is derived from an EMBL/GenBank/DDBJ whole genome shotgun (WGS) entry which is preliminary data.</text>
</comment>
<organism evidence="2 3">
    <name type="scientific">Sorangium cellulosum</name>
    <name type="common">Polyangium cellulosum</name>
    <dbReference type="NCBI Taxonomy" id="56"/>
    <lineage>
        <taxon>Bacteria</taxon>
        <taxon>Pseudomonadati</taxon>
        <taxon>Myxococcota</taxon>
        <taxon>Polyangia</taxon>
        <taxon>Polyangiales</taxon>
        <taxon>Polyangiaceae</taxon>
        <taxon>Sorangium</taxon>
    </lineage>
</organism>
<sequence length="377" mass="41835">MLTSVFIHNYNCFVNFAIELPRRLLVVGSNGSGKTSLWEALAGLQDLIVRSTEAASAFPTRSLTRWLNGDPVQRFAIDMDLDAETYHYEIEIVHDIARQQASIRREELASSGKTLYEALDGDVRLYGDSPMGAPRTSFPFGRKRSFLPDMEPRHDNMRTIAFREALAKVWLLAPSPRRLDPTTAGEAPWLDRDGRNFSSWFRGVLVERPGLGNALLEALSPTLPGLRNVAFERISSEVRELMLTFRTGGADYKLSAGELSDGQRTLVVLYGFLLGAIEHATLAFLDEPETGLAPHEMQPWLAAMSAALDKHDGQALVTSHHPAVIDYMAAARTVRFSRPAGGPVRVDEVTLETAGGARISEWLSRPWAYEDEHEEAS</sequence>